<protein>
    <submittedName>
        <fullName evidence="1">Uncharacterized protein</fullName>
    </submittedName>
</protein>
<organism evidence="1">
    <name type="scientific">Kitasatospora sp. CMC57</name>
    <dbReference type="NCBI Taxonomy" id="3231513"/>
    <lineage>
        <taxon>Bacteria</taxon>
        <taxon>Bacillati</taxon>
        <taxon>Actinomycetota</taxon>
        <taxon>Actinomycetes</taxon>
        <taxon>Kitasatosporales</taxon>
        <taxon>Streptomycetaceae</taxon>
        <taxon>Kitasatospora</taxon>
    </lineage>
</organism>
<accession>A0AB33K0C9</accession>
<evidence type="ECO:0000313" key="1">
    <source>
        <dbReference type="EMBL" id="BFP48942.1"/>
    </source>
</evidence>
<proteinExistence type="predicted"/>
<name>A0AB33K0C9_9ACTN</name>
<dbReference type="EMBL" id="AP035881">
    <property type="protein sequence ID" value="BFP48942.1"/>
    <property type="molecule type" value="Genomic_DNA"/>
</dbReference>
<reference evidence="1" key="1">
    <citation type="submission" date="2024-07" db="EMBL/GenBank/DDBJ databases">
        <title>Complete genome sequences of cellulolytic bacteria, Kitasatospora sp. CMC57 and Streptomyces sp. CMC78, isolated from Japanese agricultural soil.</title>
        <authorList>
            <person name="Hashimoto T."/>
            <person name="Ito M."/>
            <person name="Iwamoto M."/>
            <person name="Fukahori D."/>
            <person name="Shoda T."/>
            <person name="Sakoda M."/>
            <person name="Morohoshi T."/>
            <person name="Mitsuboshi M."/>
            <person name="Nishizawa T."/>
        </authorList>
    </citation>
    <scope>NUCLEOTIDE SEQUENCE</scope>
    <source>
        <strain evidence="1">CMC57</strain>
    </source>
</reference>
<sequence length="78" mass="8128">MVGVDRVGHQRLGVQQDVLRGAAVVQPGGGEHVGPEQRVAERLPDAWIGAPALLVAGRGEREAALLVVGGERFQHGCA</sequence>
<gene>
    <name evidence="1" type="ORF">KCMC57_53100</name>
</gene>
<dbReference type="AlphaFoldDB" id="A0AB33K0C9"/>